<keyword evidence="2 4" id="KW-0378">Hydrolase</keyword>
<dbReference type="EMBL" id="JAUSRO010000009">
    <property type="protein sequence ID" value="MDP9900714.1"/>
    <property type="molecule type" value="Genomic_DNA"/>
</dbReference>
<proteinExistence type="inferred from homology"/>
<evidence type="ECO:0000259" key="3">
    <source>
        <dbReference type="Pfam" id="PF07859"/>
    </source>
</evidence>
<protein>
    <submittedName>
        <fullName evidence="4">Acetyl esterase</fullName>
        <ecNumber evidence="4">3.1.1.-</ecNumber>
    </submittedName>
</protein>
<dbReference type="Gene3D" id="3.40.50.1820">
    <property type="entry name" value="alpha/beta hydrolase"/>
    <property type="match status" value="1"/>
</dbReference>
<accession>A0ABT9S8N9</accession>
<keyword evidence="5" id="KW-1185">Reference proteome</keyword>
<dbReference type="RefSeq" id="WP_307690524.1">
    <property type="nucleotide sequence ID" value="NZ_JAUSRO010000009.1"/>
</dbReference>
<dbReference type="GO" id="GO:0016787">
    <property type="term" value="F:hydrolase activity"/>
    <property type="evidence" value="ECO:0007669"/>
    <property type="project" value="UniProtKB-KW"/>
</dbReference>
<dbReference type="InterPro" id="IPR050300">
    <property type="entry name" value="GDXG_lipolytic_enzyme"/>
</dbReference>
<organism evidence="4 5">
    <name type="scientific">Variovorax ginsengisoli</name>
    <dbReference type="NCBI Taxonomy" id="363844"/>
    <lineage>
        <taxon>Bacteria</taxon>
        <taxon>Pseudomonadati</taxon>
        <taxon>Pseudomonadota</taxon>
        <taxon>Betaproteobacteria</taxon>
        <taxon>Burkholderiales</taxon>
        <taxon>Comamonadaceae</taxon>
        <taxon>Variovorax</taxon>
    </lineage>
</organism>
<dbReference type="PANTHER" id="PTHR48081">
    <property type="entry name" value="AB HYDROLASE SUPERFAMILY PROTEIN C4A8.06C"/>
    <property type="match status" value="1"/>
</dbReference>
<comment type="caution">
    <text evidence="4">The sequence shown here is derived from an EMBL/GenBank/DDBJ whole genome shotgun (WGS) entry which is preliminary data.</text>
</comment>
<name>A0ABT9S8N9_9BURK</name>
<dbReference type="Proteomes" id="UP001226867">
    <property type="component" value="Unassembled WGS sequence"/>
</dbReference>
<evidence type="ECO:0000256" key="2">
    <source>
        <dbReference type="ARBA" id="ARBA00022801"/>
    </source>
</evidence>
<dbReference type="InterPro" id="IPR013094">
    <property type="entry name" value="AB_hydrolase_3"/>
</dbReference>
<sequence length="325" mass="34941">MKNDKLDPELKAMLAAAAAATGGPSIRDLPVPLARQAYRERYLARGLRAPERDVVVQERMFDLPGRQISARLYRPNAVTADEALPLIIYFHGGGFVVGDSAAYHHQSLWLADRLGAAVLTPDYRLAPEHPFPAAAEDAWEVFLAVSADPLAWGADPLRIALAGDSAGGCLGLVCALAARDRPQGPQPAACLSLYPVTDYRSYRGGPSWPSIEAFGKGYFLDTSTLDWFCDLYFKSDGDAADPRASPLFWPDVTGLPPVVLVTAGYDPLRDQGNAMAERLIAAGGVVEHLQFPDMIHNFPGYAGLSAGAAEAFAQAADRLAVHLKR</sequence>
<gene>
    <name evidence="4" type="ORF">J2W36_002980</name>
</gene>
<comment type="similarity">
    <text evidence="1">Belongs to the 'GDXG' lipolytic enzyme family.</text>
</comment>
<evidence type="ECO:0000313" key="4">
    <source>
        <dbReference type="EMBL" id="MDP9900714.1"/>
    </source>
</evidence>
<dbReference type="SUPFAM" id="SSF53474">
    <property type="entry name" value="alpha/beta-Hydrolases"/>
    <property type="match status" value="1"/>
</dbReference>
<reference evidence="4 5" key="1">
    <citation type="submission" date="2023-07" db="EMBL/GenBank/DDBJ databases">
        <title>Sorghum-associated microbial communities from plants grown in Nebraska, USA.</title>
        <authorList>
            <person name="Schachtman D."/>
        </authorList>
    </citation>
    <scope>NUCLEOTIDE SEQUENCE [LARGE SCALE GENOMIC DNA]</scope>
    <source>
        <strain evidence="4 5">DS1607</strain>
    </source>
</reference>
<evidence type="ECO:0000313" key="5">
    <source>
        <dbReference type="Proteomes" id="UP001226867"/>
    </source>
</evidence>
<dbReference type="InterPro" id="IPR029058">
    <property type="entry name" value="AB_hydrolase_fold"/>
</dbReference>
<evidence type="ECO:0000256" key="1">
    <source>
        <dbReference type="ARBA" id="ARBA00010515"/>
    </source>
</evidence>
<dbReference type="Pfam" id="PF07859">
    <property type="entry name" value="Abhydrolase_3"/>
    <property type="match status" value="1"/>
</dbReference>
<feature type="domain" description="Alpha/beta hydrolase fold-3" evidence="3">
    <location>
        <begin position="87"/>
        <end position="298"/>
    </location>
</feature>
<dbReference type="EC" id="3.1.1.-" evidence="4"/>
<dbReference type="PANTHER" id="PTHR48081:SF8">
    <property type="entry name" value="ALPHA_BETA HYDROLASE FOLD-3 DOMAIN-CONTAINING PROTEIN-RELATED"/>
    <property type="match status" value="1"/>
</dbReference>
<dbReference type="InterPro" id="IPR002168">
    <property type="entry name" value="Lipase_GDXG_HIS_AS"/>
</dbReference>
<dbReference type="PROSITE" id="PS01173">
    <property type="entry name" value="LIPASE_GDXG_HIS"/>
    <property type="match status" value="1"/>
</dbReference>